<protein>
    <recommendedName>
        <fullName evidence="3">DUF6286 domain-containing protein</fullName>
    </recommendedName>
</protein>
<dbReference type="Pfam" id="PF19803">
    <property type="entry name" value="DUF6286"/>
    <property type="match status" value="1"/>
</dbReference>
<gene>
    <name evidence="4" type="ORF">GCM10009858_35200</name>
</gene>
<evidence type="ECO:0000256" key="2">
    <source>
        <dbReference type="SAM" id="Phobius"/>
    </source>
</evidence>
<dbReference type="InterPro" id="IPR046253">
    <property type="entry name" value="DUF6286"/>
</dbReference>
<keyword evidence="2" id="KW-1133">Transmembrane helix</keyword>
<organism evidence="4 5">
    <name type="scientific">Terrabacter carboxydivorans</name>
    <dbReference type="NCBI Taxonomy" id="619730"/>
    <lineage>
        <taxon>Bacteria</taxon>
        <taxon>Bacillati</taxon>
        <taxon>Actinomycetota</taxon>
        <taxon>Actinomycetes</taxon>
        <taxon>Micrococcales</taxon>
        <taxon>Intrasporangiaceae</taxon>
        <taxon>Terrabacter</taxon>
    </lineage>
</organism>
<keyword evidence="5" id="KW-1185">Reference proteome</keyword>
<name>A0ABP5ZAG7_9MICO</name>
<evidence type="ECO:0000313" key="4">
    <source>
        <dbReference type="EMBL" id="GAA2494178.1"/>
    </source>
</evidence>
<dbReference type="Proteomes" id="UP001500730">
    <property type="component" value="Unassembled WGS sequence"/>
</dbReference>
<proteinExistence type="predicted"/>
<feature type="transmembrane region" description="Helical" evidence="2">
    <location>
        <begin position="84"/>
        <end position="105"/>
    </location>
</feature>
<accession>A0ABP5ZAG7</accession>
<sequence>MTQAQHEPHAPSSGLAPSTAPTPSGAPAPTGAAPASTWAVVLGLLVAAAGVLLLRDAAVAAGLLGGSPLTTPLVDRLRSVRAQAWFVAAGIVVALVGLWLVAAALRRRPRRDLPVGDSSLVWLTPSAVAAIARTSAAGVDGVVEARATAGRRAVRVTARTTTHDSDVTSRITTAVEQSLRGLSPVPRVRVTTRAMGDVS</sequence>
<dbReference type="EMBL" id="BAAARE010000017">
    <property type="protein sequence ID" value="GAA2494178.1"/>
    <property type="molecule type" value="Genomic_DNA"/>
</dbReference>
<reference evidence="5" key="1">
    <citation type="journal article" date="2019" name="Int. J. Syst. Evol. Microbiol.">
        <title>The Global Catalogue of Microorganisms (GCM) 10K type strain sequencing project: providing services to taxonomists for standard genome sequencing and annotation.</title>
        <authorList>
            <consortium name="The Broad Institute Genomics Platform"/>
            <consortium name="The Broad Institute Genome Sequencing Center for Infectious Disease"/>
            <person name="Wu L."/>
            <person name="Ma J."/>
        </authorList>
    </citation>
    <scope>NUCLEOTIDE SEQUENCE [LARGE SCALE GENOMIC DNA]</scope>
    <source>
        <strain evidence="5">JCM 16259</strain>
    </source>
</reference>
<feature type="domain" description="DUF6286" evidence="3">
    <location>
        <begin position="95"/>
        <end position="193"/>
    </location>
</feature>
<keyword evidence="2" id="KW-0472">Membrane</keyword>
<dbReference type="RefSeq" id="WP_344256334.1">
    <property type="nucleotide sequence ID" value="NZ_BAAARE010000017.1"/>
</dbReference>
<keyword evidence="2" id="KW-0812">Transmembrane</keyword>
<feature type="compositionally biased region" description="Low complexity" evidence="1">
    <location>
        <begin position="16"/>
        <end position="30"/>
    </location>
</feature>
<evidence type="ECO:0000256" key="1">
    <source>
        <dbReference type="SAM" id="MobiDB-lite"/>
    </source>
</evidence>
<evidence type="ECO:0000259" key="3">
    <source>
        <dbReference type="Pfam" id="PF19803"/>
    </source>
</evidence>
<evidence type="ECO:0000313" key="5">
    <source>
        <dbReference type="Proteomes" id="UP001500730"/>
    </source>
</evidence>
<comment type="caution">
    <text evidence="4">The sequence shown here is derived from an EMBL/GenBank/DDBJ whole genome shotgun (WGS) entry which is preliminary data.</text>
</comment>
<feature type="transmembrane region" description="Helical" evidence="2">
    <location>
        <begin position="38"/>
        <end position="64"/>
    </location>
</feature>
<feature type="region of interest" description="Disordered" evidence="1">
    <location>
        <begin position="1"/>
        <end position="30"/>
    </location>
</feature>